<dbReference type="Gene3D" id="3.30.450.20">
    <property type="entry name" value="PAS domain"/>
    <property type="match status" value="1"/>
</dbReference>
<name>Q2RRI5_RHORT</name>
<dbReference type="KEGG" id="rru:Rru_A2460"/>
<feature type="domain" description="HAMP" evidence="11">
    <location>
        <begin position="214"/>
        <end position="267"/>
    </location>
</feature>
<proteinExistence type="inferred from homology"/>
<feature type="transmembrane region" description="Helical" evidence="9">
    <location>
        <begin position="193"/>
        <end position="213"/>
    </location>
</feature>
<dbReference type="Gene3D" id="1.10.287.950">
    <property type="entry name" value="Methyl-accepting chemotaxis protein"/>
    <property type="match status" value="1"/>
</dbReference>
<dbReference type="Pfam" id="PF00672">
    <property type="entry name" value="HAMP"/>
    <property type="match status" value="1"/>
</dbReference>
<dbReference type="Proteomes" id="UP000001929">
    <property type="component" value="Chromosome"/>
</dbReference>
<dbReference type="AlphaFoldDB" id="Q2RRI5"/>
<reference evidence="12 13" key="1">
    <citation type="journal article" date="2011" name="Stand. Genomic Sci.">
        <title>Complete genome sequence of Rhodospirillum rubrum type strain (S1).</title>
        <authorList>
            <person name="Munk A.C."/>
            <person name="Copeland A."/>
            <person name="Lucas S."/>
            <person name="Lapidus A."/>
            <person name="Del Rio T.G."/>
            <person name="Barry K."/>
            <person name="Detter J.C."/>
            <person name="Hammon N."/>
            <person name="Israni S."/>
            <person name="Pitluck S."/>
            <person name="Brettin T."/>
            <person name="Bruce D."/>
            <person name="Han C."/>
            <person name="Tapia R."/>
            <person name="Gilna P."/>
            <person name="Schmutz J."/>
            <person name="Larimer F."/>
            <person name="Land M."/>
            <person name="Kyrpides N.C."/>
            <person name="Mavromatis K."/>
            <person name="Richardson P."/>
            <person name="Rohde M."/>
            <person name="Goker M."/>
            <person name="Klenk H.P."/>
            <person name="Zhang Y."/>
            <person name="Roberts G.P."/>
            <person name="Reslewic S."/>
            <person name="Schwartz D.C."/>
        </authorList>
    </citation>
    <scope>NUCLEOTIDE SEQUENCE [LARGE SCALE GENOMIC DNA]</scope>
    <source>
        <strain evidence="13">ATCC 11170 / ATH 1.1.1 / DSM 467 / LMG 4362 / NCIMB 8255 / S1</strain>
    </source>
</reference>
<feature type="domain" description="Methyl-accepting transducer" evidence="10">
    <location>
        <begin position="308"/>
        <end position="544"/>
    </location>
</feature>
<dbReference type="PROSITE" id="PS50111">
    <property type="entry name" value="CHEMOTAXIS_TRANSDUC_2"/>
    <property type="match status" value="1"/>
</dbReference>
<dbReference type="Pfam" id="PF17200">
    <property type="entry name" value="sCache_2"/>
    <property type="match status" value="1"/>
</dbReference>
<dbReference type="GO" id="GO:0007165">
    <property type="term" value="P:signal transduction"/>
    <property type="evidence" value="ECO:0007669"/>
    <property type="project" value="UniProtKB-KW"/>
</dbReference>
<dbReference type="Pfam" id="PF00015">
    <property type="entry name" value="MCPsignal"/>
    <property type="match status" value="1"/>
</dbReference>
<evidence type="ECO:0000313" key="13">
    <source>
        <dbReference type="Proteomes" id="UP000001929"/>
    </source>
</evidence>
<dbReference type="SMART" id="SM00304">
    <property type="entry name" value="HAMP"/>
    <property type="match status" value="1"/>
</dbReference>
<keyword evidence="3 9" id="KW-0812">Transmembrane</keyword>
<dbReference type="EMBL" id="CP000230">
    <property type="protein sequence ID" value="ABC23260.1"/>
    <property type="molecule type" value="Genomic_DNA"/>
</dbReference>
<organism evidence="12 13">
    <name type="scientific">Rhodospirillum rubrum (strain ATCC 11170 / ATH 1.1.1 / DSM 467 / LMG 4362 / NCIMB 8255 / S1)</name>
    <dbReference type="NCBI Taxonomy" id="269796"/>
    <lineage>
        <taxon>Bacteria</taxon>
        <taxon>Pseudomonadati</taxon>
        <taxon>Pseudomonadota</taxon>
        <taxon>Alphaproteobacteria</taxon>
        <taxon>Rhodospirillales</taxon>
        <taxon>Rhodospirillaceae</taxon>
        <taxon>Rhodospirillum</taxon>
    </lineage>
</organism>
<dbReference type="PhylomeDB" id="Q2RRI5"/>
<keyword evidence="5 9" id="KW-0472">Membrane</keyword>
<keyword evidence="6 8" id="KW-0807">Transducer</keyword>
<evidence type="ECO:0000256" key="6">
    <source>
        <dbReference type="ARBA" id="ARBA00023224"/>
    </source>
</evidence>
<comment type="subcellular location">
    <subcellularLocation>
        <location evidence="1">Cell membrane</location>
        <topology evidence="1">Multi-pass membrane protein</topology>
    </subcellularLocation>
</comment>
<dbReference type="SUPFAM" id="SSF58104">
    <property type="entry name" value="Methyl-accepting chemotaxis protein (MCP) signaling domain"/>
    <property type="match status" value="1"/>
</dbReference>
<comment type="similarity">
    <text evidence="7">Belongs to the methyl-accepting chemotaxis (MCP) protein family.</text>
</comment>
<dbReference type="HOGENOM" id="CLU_000445_107_27_5"/>
<dbReference type="SMART" id="SM01049">
    <property type="entry name" value="Cache_2"/>
    <property type="match status" value="1"/>
</dbReference>
<dbReference type="PROSITE" id="PS50885">
    <property type="entry name" value="HAMP"/>
    <property type="match status" value="1"/>
</dbReference>
<evidence type="ECO:0000313" key="12">
    <source>
        <dbReference type="EMBL" id="ABC23260.1"/>
    </source>
</evidence>
<dbReference type="STRING" id="269796.Rru_A2460"/>
<evidence type="ECO:0000256" key="7">
    <source>
        <dbReference type="ARBA" id="ARBA00029447"/>
    </source>
</evidence>
<dbReference type="SUPFAM" id="SSF158472">
    <property type="entry name" value="HAMP domain-like"/>
    <property type="match status" value="1"/>
</dbReference>
<evidence type="ECO:0000256" key="3">
    <source>
        <dbReference type="ARBA" id="ARBA00022692"/>
    </source>
</evidence>
<dbReference type="InterPro" id="IPR003660">
    <property type="entry name" value="HAMP_dom"/>
</dbReference>
<dbReference type="InterPro" id="IPR004089">
    <property type="entry name" value="MCPsignal_dom"/>
</dbReference>
<dbReference type="PATRIC" id="fig|269796.9.peg.2564"/>
<sequence>MLKNLTIGARLTLLGLVAFATLAAIASIAIYSTYQARFEDRRETLHLLAQTAVTTIAGLKTRADAGEMTTEEAQKRALVALTSITYGKGNYFIVLRSDGVLLMHPTRQNQVGTNVLEGSDAVAKELYGTLIPLAMRNGEKGDFHTSMGRRPGSTVNNSPKMFHALQEPSYGWILASGLFVDDIEDQIASQARLIGLMALVAALILGGVGLIIARGITKPLKTVVEGLDGLADRDYRRSLDIPASRSEVGRIASAFERLRGLLLEAAEERRQNAERTEQAALARKEEMLALASRFENQIGDLVNGLGSASEALRVSASTMSSGAEETLSQASTVTAAASESSENTQTVAAATEELASSIQEISRQASHSNAMARTAVERVDETNKTVAALNSAALRVGDVVALITDIASQTNLLALNATIEAARAGEAGKGFAVVAGEVKSLAQQTAKATEDISRQIEDIQSVTTSTVQAISAIGESINGLSEVAGMIAAAVEEQNAATKEISMNIQRAEGASREVSGAISLVSEAARSGGETAADVLGAAEDLFHRNKELNTAVSDFVSYIRSAN</sequence>
<evidence type="ECO:0000256" key="4">
    <source>
        <dbReference type="ARBA" id="ARBA00022989"/>
    </source>
</evidence>
<dbReference type="GO" id="GO:0005886">
    <property type="term" value="C:plasma membrane"/>
    <property type="evidence" value="ECO:0007669"/>
    <property type="project" value="UniProtKB-SubCell"/>
</dbReference>
<dbReference type="PANTHER" id="PTHR32089:SF112">
    <property type="entry name" value="LYSOZYME-LIKE PROTEIN-RELATED"/>
    <property type="match status" value="1"/>
</dbReference>
<keyword evidence="2" id="KW-1003">Cell membrane</keyword>
<dbReference type="Gene3D" id="6.10.340.10">
    <property type="match status" value="1"/>
</dbReference>
<dbReference type="eggNOG" id="COG0840">
    <property type="taxonomic scope" value="Bacteria"/>
</dbReference>
<dbReference type="EnsemblBacteria" id="ABC23260">
    <property type="protein sequence ID" value="ABC23260"/>
    <property type="gene ID" value="Rru_A2460"/>
</dbReference>
<evidence type="ECO:0000256" key="2">
    <source>
        <dbReference type="ARBA" id="ARBA00022475"/>
    </source>
</evidence>
<accession>Q2RRI5</accession>
<evidence type="ECO:0000259" key="10">
    <source>
        <dbReference type="PROSITE" id="PS50111"/>
    </source>
</evidence>
<gene>
    <name evidence="12" type="ordered locus">Rru_A2460</name>
</gene>
<protein>
    <submittedName>
        <fullName evidence="12">Chemotaxis sensory transducer</fullName>
    </submittedName>
</protein>
<keyword evidence="4 9" id="KW-1133">Transmembrane helix</keyword>
<keyword evidence="13" id="KW-1185">Reference proteome</keyword>
<evidence type="ECO:0000256" key="8">
    <source>
        <dbReference type="PROSITE-ProRule" id="PRU00284"/>
    </source>
</evidence>
<dbReference type="RefSeq" id="WP_011390213.1">
    <property type="nucleotide sequence ID" value="NC_007643.1"/>
</dbReference>
<dbReference type="SMART" id="SM00283">
    <property type="entry name" value="MA"/>
    <property type="match status" value="1"/>
</dbReference>
<evidence type="ECO:0000256" key="5">
    <source>
        <dbReference type="ARBA" id="ARBA00023136"/>
    </source>
</evidence>
<evidence type="ECO:0000256" key="9">
    <source>
        <dbReference type="SAM" id="Phobius"/>
    </source>
</evidence>
<evidence type="ECO:0000256" key="1">
    <source>
        <dbReference type="ARBA" id="ARBA00004651"/>
    </source>
</evidence>
<dbReference type="PANTHER" id="PTHR32089">
    <property type="entry name" value="METHYL-ACCEPTING CHEMOTAXIS PROTEIN MCPB"/>
    <property type="match status" value="1"/>
</dbReference>
<evidence type="ECO:0000259" key="11">
    <source>
        <dbReference type="PROSITE" id="PS50885"/>
    </source>
</evidence>
<dbReference type="InterPro" id="IPR033480">
    <property type="entry name" value="sCache_2"/>
</dbReference>